<proteinExistence type="predicted"/>
<sequence length="108" mass="11850">RKYGSPPRTCIFAIKLSEDNDKRIPIDGDTYDLEPVLRLFSGECIDHLIAVGDASKQRTAYVTPSYLTDLVAIGHDEVQEFATANNNGGRVNIIAETASKNFEALIHG</sequence>
<feature type="non-terminal residue" evidence="1">
    <location>
        <position position="108"/>
    </location>
</feature>
<dbReference type="AlphaFoldDB" id="X1VVR7"/>
<accession>X1VVR7</accession>
<organism evidence="1">
    <name type="scientific">marine sediment metagenome</name>
    <dbReference type="NCBI Taxonomy" id="412755"/>
    <lineage>
        <taxon>unclassified sequences</taxon>
        <taxon>metagenomes</taxon>
        <taxon>ecological metagenomes</taxon>
    </lineage>
</organism>
<evidence type="ECO:0000313" key="1">
    <source>
        <dbReference type="EMBL" id="GAJ22236.1"/>
    </source>
</evidence>
<gene>
    <name evidence="1" type="ORF">S12H4_61704</name>
</gene>
<dbReference type="EMBL" id="BARW01041065">
    <property type="protein sequence ID" value="GAJ22236.1"/>
    <property type="molecule type" value="Genomic_DNA"/>
</dbReference>
<reference evidence="1" key="1">
    <citation type="journal article" date="2014" name="Front. Microbiol.">
        <title>High frequency of phylogenetically diverse reductive dehalogenase-homologous genes in deep subseafloor sedimentary metagenomes.</title>
        <authorList>
            <person name="Kawai M."/>
            <person name="Futagami T."/>
            <person name="Toyoda A."/>
            <person name="Takaki Y."/>
            <person name="Nishi S."/>
            <person name="Hori S."/>
            <person name="Arai W."/>
            <person name="Tsubouchi T."/>
            <person name="Morono Y."/>
            <person name="Uchiyama I."/>
            <person name="Ito T."/>
            <person name="Fujiyama A."/>
            <person name="Inagaki F."/>
            <person name="Takami H."/>
        </authorList>
    </citation>
    <scope>NUCLEOTIDE SEQUENCE</scope>
    <source>
        <strain evidence="1">Expedition CK06-06</strain>
    </source>
</reference>
<name>X1VVR7_9ZZZZ</name>
<protein>
    <submittedName>
        <fullName evidence="1">Uncharacterized protein</fullName>
    </submittedName>
</protein>
<feature type="non-terminal residue" evidence="1">
    <location>
        <position position="1"/>
    </location>
</feature>
<comment type="caution">
    <text evidence="1">The sequence shown here is derived from an EMBL/GenBank/DDBJ whole genome shotgun (WGS) entry which is preliminary data.</text>
</comment>